<protein>
    <submittedName>
        <fullName evidence="2">MADF domain-containing protein</fullName>
    </submittedName>
</protein>
<proteinExistence type="predicted"/>
<feature type="domain" description="MADF" evidence="1">
    <location>
        <begin position="10"/>
        <end position="105"/>
    </location>
</feature>
<dbReference type="Proteomes" id="UP000478052">
    <property type="component" value="Unassembled WGS sequence"/>
</dbReference>
<keyword evidence="3" id="KW-1185">Reference proteome</keyword>
<dbReference type="PANTHER" id="PTHR21505:SF12">
    <property type="entry name" value="MADF DOMAIN-CONTAINING PROTEIN-RELATED"/>
    <property type="match status" value="1"/>
</dbReference>
<sequence length="149" mass="17371">MEWNNELTLEFLEAYEKHPVLWNSLYPGHKNKNTLQDAWTEVANELSVTMPVVALKKKKESLMSTYRTLRKKVVDSETTGSGSQDVYYPSWFAYNAIDRFIRVQKTKIPSLNSEVSLIDNYRVYFIILIKNSSLQIFNTNINAKLTKQK</sequence>
<comment type="caution">
    <text evidence="2">The sequence shown here is derived from an EMBL/GenBank/DDBJ whole genome shotgun (WGS) entry which is preliminary data.</text>
</comment>
<dbReference type="PANTHER" id="PTHR21505">
    <property type="entry name" value="MADF DOMAIN-CONTAINING PROTEIN-RELATED"/>
    <property type="match status" value="1"/>
</dbReference>
<organism evidence="2 3">
    <name type="scientific">Aphis craccivora</name>
    <name type="common">Cowpea aphid</name>
    <dbReference type="NCBI Taxonomy" id="307492"/>
    <lineage>
        <taxon>Eukaryota</taxon>
        <taxon>Metazoa</taxon>
        <taxon>Ecdysozoa</taxon>
        <taxon>Arthropoda</taxon>
        <taxon>Hexapoda</taxon>
        <taxon>Insecta</taxon>
        <taxon>Pterygota</taxon>
        <taxon>Neoptera</taxon>
        <taxon>Paraneoptera</taxon>
        <taxon>Hemiptera</taxon>
        <taxon>Sternorrhyncha</taxon>
        <taxon>Aphidomorpha</taxon>
        <taxon>Aphidoidea</taxon>
        <taxon>Aphididae</taxon>
        <taxon>Aphidini</taxon>
        <taxon>Aphis</taxon>
        <taxon>Aphis</taxon>
    </lineage>
</organism>
<dbReference type="SMART" id="SM00595">
    <property type="entry name" value="MADF"/>
    <property type="match status" value="1"/>
</dbReference>
<evidence type="ECO:0000259" key="1">
    <source>
        <dbReference type="PROSITE" id="PS51029"/>
    </source>
</evidence>
<dbReference type="Pfam" id="PF10545">
    <property type="entry name" value="MADF_DNA_bdg"/>
    <property type="match status" value="1"/>
</dbReference>
<accession>A0A6G0VZC5</accession>
<gene>
    <name evidence="2" type="ORF">FWK35_00033785</name>
</gene>
<dbReference type="PROSITE" id="PS51029">
    <property type="entry name" value="MADF"/>
    <property type="match status" value="1"/>
</dbReference>
<dbReference type="EMBL" id="VUJU01011027">
    <property type="protein sequence ID" value="KAF0712189.1"/>
    <property type="molecule type" value="Genomic_DNA"/>
</dbReference>
<dbReference type="OrthoDB" id="6628055at2759"/>
<dbReference type="InterPro" id="IPR006578">
    <property type="entry name" value="MADF-dom"/>
</dbReference>
<reference evidence="2 3" key="1">
    <citation type="submission" date="2019-08" db="EMBL/GenBank/DDBJ databases">
        <title>Whole genome of Aphis craccivora.</title>
        <authorList>
            <person name="Voronova N.V."/>
            <person name="Shulinski R.S."/>
            <person name="Bandarenka Y.V."/>
            <person name="Zhorov D.G."/>
            <person name="Warner D."/>
        </authorList>
    </citation>
    <scope>NUCLEOTIDE SEQUENCE [LARGE SCALE GENOMIC DNA]</scope>
    <source>
        <strain evidence="2">180601</strain>
        <tissue evidence="2">Whole Body</tissue>
    </source>
</reference>
<name>A0A6G0VZC5_APHCR</name>
<dbReference type="AlphaFoldDB" id="A0A6G0VZC5"/>
<evidence type="ECO:0000313" key="2">
    <source>
        <dbReference type="EMBL" id="KAF0712189.1"/>
    </source>
</evidence>
<evidence type="ECO:0000313" key="3">
    <source>
        <dbReference type="Proteomes" id="UP000478052"/>
    </source>
</evidence>